<gene>
    <name evidence="1" type="ORF">BECKH772A_GA0070896_1001620</name>
    <name evidence="2" type="ORF">BECKH772B_GA0070898_100967</name>
    <name evidence="3" type="ORF">BECKH772C_GA0070978_1001419</name>
</gene>
<organism evidence="3">
    <name type="scientific">Candidatus Kentrum eta</name>
    <dbReference type="NCBI Taxonomy" id="2126337"/>
    <lineage>
        <taxon>Bacteria</taxon>
        <taxon>Pseudomonadati</taxon>
        <taxon>Pseudomonadota</taxon>
        <taxon>Gammaproteobacteria</taxon>
        <taxon>Candidatus Kentrum</taxon>
    </lineage>
</organism>
<dbReference type="EMBL" id="CAADFJ010000014">
    <property type="protein sequence ID" value="VFJ97615.1"/>
    <property type="molecule type" value="Genomic_DNA"/>
</dbReference>
<dbReference type="EMBL" id="CAADFI010000096">
    <property type="protein sequence ID" value="VFJ96699.1"/>
    <property type="molecule type" value="Genomic_DNA"/>
</dbReference>
<sequence length="44" mass="5003">MGELKTRLLKEPESNKSLYLMDRPLVCLVPSKFAGKPLLSSRQK</sequence>
<protein>
    <submittedName>
        <fullName evidence="3">Uncharacterized protein</fullName>
    </submittedName>
</protein>
<reference evidence="3" key="1">
    <citation type="submission" date="2019-02" db="EMBL/GenBank/DDBJ databases">
        <authorList>
            <person name="Gruber-Vodicka R. H."/>
            <person name="Seah K. B. B."/>
        </authorList>
    </citation>
    <scope>NUCLEOTIDE SEQUENCE</scope>
    <source>
        <strain evidence="3">BECK_SA2B12</strain>
        <strain evidence="1">BECK_SA2B15</strain>
        <strain evidence="2">BECK_SA2B20</strain>
    </source>
</reference>
<accession>A0A450UYL1</accession>
<name>A0A450UYL1_9GAMM</name>
<dbReference type="EMBL" id="CAADFG010000016">
    <property type="protein sequence ID" value="VFJ89627.1"/>
    <property type="molecule type" value="Genomic_DNA"/>
</dbReference>
<proteinExistence type="predicted"/>
<evidence type="ECO:0000313" key="1">
    <source>
        <dbReference type="EMBL" id="VFJ89627.1"/>
    </source>
</evidence>
<evidence type="ECO:0000313" key="3">
    <source>
        <dbReference type="EMBL" id="VFJ97615.1"/>
    </source>
</evidence>
<evidence type="ECO:0000313" key="2">
    <source>
        <dbReference type="EMBL" id="VFJ96699.1"/>
    </source>
</evidence>
<dbReference type="AlphaFoldDB" id="A0A450UYL1"/>